<comment type="caution">
    <text evidence="1">The sequence shown here is derived from an EMBL/GenBank/DDBJ whole genome shotgun (WGS) entry which is preliminary data.</text>
</comment>
<organism evidence="1 2">
    <name type="scientific">Arthrobotrys conoides</name>
    <dbReference type="NCBI Taxonomy" id="74498"/>
    <lineage>
        <taxon>Eukaryota</taxon>
        <taxon>Fungi</taxon>
        <taxon>Dikarya</taxon>
        <taxon>Ascomycota</taxon>
        <taxon>Pezizomycotina</taxon>
        <taxon>Orbiliomycetes</taxon>
        <taxon>Orbiliales</taxon>
        <taxon>Orbiliaceae</taxon>
        <taxon>Arthrobotrys</taxon>
    </lineage>
</organism>
<evidence type="ECO:0000313" key="2">
    <source>
        <dbReference type="Proteomes" id="UP001307849"/>
    </source>
</evidence>
<protein>
    <recommendedName>
        <fullName evidence="3">F-box domain-containing protein</fullName>
    </recommendedName>
</protein>
<gene>
    <name evidence="1" type="ORF">TWF506_010107</name>
</gene>
<proteinExistence type="predicted"/>
<dbReference type="Proteomes" id="UP001307849">
    <property type="component" value="Unassembled WGS sequence"/>
</dbReference>
<evidence type="ECO:0008006" key="3">
    <source>
        <dbReference type="Google" id="ProtNLM"/>
    </source>
</evidence>
<dbReference type="AlphaFoldDB" id="A0AAN8NJT0"/>
<keyword evidence="2" id="KW-1185">Reference proteome</keyword>
<name>A0AAN8NJT0_9PEZI</name>
<sequence length="509" mass="59324">MATLQTVPPEIHHHITEFLFACDVAALALSCRTLKRRLGHENQFFWYNRLHKRDEDIVRNFRIVIKSKPDEFQPEDRDYWAEATGILSGKSDYGCRSCLATPIMEHFAEYHCFAYFPVSRPGVLDDGERLRRRYCHACFLQWHIELDSFTNAHSTVPLPAVIGIRVSREDELSGSPLYDGASLKRFIPITTAIKAIEASPGLKFEIANSIPHRFRARWSRARGEYDAQLVDGALNFLKDIYRQKYKHLHVVISPDAYYKRFSDSLARYILLNYPAADRENAYTLGDLTMPPLSIAEKVIKISRLLIQGAKEQSMAAELADDLHVRLFCRPDKFEVQTLTYPCVMVLKADLSYSCFGMVTRPIGVFTWHILYTYLYFNSKPTGYERRCIRCYWCLRQNNGRDTEDNRYDEDAADSELSERWIVVHNLVHHPELVRKRPRNKAHDRCTVLSGNNNIFMVHWTGTIYNDPSEAQEFRKERPVFENEELEDVPEGVLRFRGDRISTSRYFPWV</sequence>
<reference evidence="1 2" key="1">
    <citation type="submission" date="2019-10" db="EMBL/GenBank/DDBJ databases">
        <authorList>
            <person name="Palmer J.M."/>
        </authorList>
    </citation>
    <scope>NUCLEOTIDE SEQUENCE [LARGE SCALE GENOMIC DNA]</scope>
    <source>
        <strain evidence="1 2">TWF506</strain>
    </source>
</reference>
<dbReference type="EMBL" id="JAVHJM010000007">
    <property type="protein sequence ID" value="KAK6511023.1"/>
    <property type="molecule type" value="Genomic_DNA"/>
</dbReference>
<evidence type="ECO:0000313" key="1">
    <source>
        <dbReference type="EMBL" id="KAK6511023.1"/>
    </source>
</evidence>
<accession>A0AAN8NJT0</accession>